<accession>A0A6A5C733</accession>
<dbReference type="AlphaFoldDB" id="A0A6A5C733"/>
<feature type="transmembrane region" description="Helical" evidence="2">
    <location>
        <begin position="327"/>
        <end position="351"/>
    </location>
</feature>
<dbReference type="EMBL" id="VFQX01000009">
    <property type="protein sequence ID" value="KAF0982672.1"/>
    <property type="molecule type" value="Genomic_DNA"/>
</dbReference>
<dbReference type="OMA" id="YSQSKFD"/>
<feature type="region of interest" description="Disordered" evidence="1">
    <location>
        <begin position="155"/>
        <end position="190"/>
    </location>
</feature>
<dbReference type="OrthoDB" id="10427254at2759"/>
<sequence length="478" mass="51772">MSHPSPPSYDVAASSHRNSTRLSTTLTPQDLKPSAVNNMAMPPPLSQSPPYTPPSILTSGMPTAIEMVSMPVGQSVGIATSPSLSPISSGGGVPVTGPPRGSQCQIQAHPLLNRNSVAIPTSSSPPSNNRHSWQIAGDILEPLRTHSPQEDIRSHLSNRNSVHVPSPSLVEAKVRPPSYSQSKFDETSTTATQNILQASISSSDRNQSIVESDIKTDFSPPPAVTPIPNFHHHFVNSPVGTGRDAMNINNLNSEQIPDKLASSTPRKIQEKSTLSKTIWGCCGFFCICPMLCFLCFFSIIELIAIIVFQYISTHNLDPTSTSEDSSIFSMVLVAQIATFAAVIMCCVVSSLMATSAMCDNTLSKVETKNRFIVAMITLIIGLIFIMLLMLRGGLEGYTTKVLFERIMPGLSSNFMNSLTTQFNFIPSAIVVLMFFLCILTVLICGAIGFCCVCWFCCCSTNLFVKQLKRAKKQKMATP</sequence>
<feature type="transmembrane region" description="Helical" evidence="2">
    <location>
        <begin position="277"/>
        <end position="307"/>
    </location>
</feature>
<dbReference type="GeneID" id="68118817"/>
<feature type="transmembrane region" description="Helical" evidence="2">
    <location>
        <begin position="431"/>
        <end position="464"/>
    </location>
</feature>
<evidence type="ECO:0000256" key="2">
    <source>
        <dbReference type="SAM" id="Phobius"/>
    </source>
</evidence>
<dbReference type="Proteomes" id="UP000444721">
    <property type="component" value="Unassembled WGS sequence"/>
</dbReference>
<feature type="transmembrane region" description="Helical" evidence="2">
    <location>
        <begin position="371"/>
        <end position="390"/>
    </location>
</feature>
<evidence type="ECO:0000313" key="3">
    <source>
        <dbReference type="EMBL" id="KAF0982672.1"/>
    </source>
</evidence>
<keyword evidence="2" id="KW-1133">Transmembrane helix</keyword>
<gene>
    <name evidence="3" type="ORF">FDP41_011602</name>
</gene>
<evidence type="ECO:0000313" key="4">
    <source>
        <dbReference type="Proteomes" id="UP000444721"/>
    </source>
</evidence>
<keyword evidence="4" id="KW-1185">Reference proteome</keyword>
<dbReference type="VEuPathDB" id="AmoebaDB:NF0120030"/>
<feature type="region of interest" description="Disordered" evidence="1">
    <location>
        <begin position="1"/>
        <end position="34"/>
    </location>
</feature>
<comment type="caution">
    <text evidence="3">The sequence shown here is derived from an EMBL/GenBank/DDBJ whole genome shotgun (WGS) entry which is preliminary data.</text>
</comment>
<evidence type="ECO:0000256" key="1">
    <source>
        <dbReference type="SAM" id="MobiDB-lite"/>
    </source>
</evidence>
<keyword evidence="2" id="KW-0812">Transmembrane</keyword>
<protein>
    <submittedName>
        <fullName evidence="3">Uncharacterized protein</fullName>
    </submittedName>
</protein>
<proteinExistence type="predicted"/>
<feature type="compositionally biased region" description="Polar residues" evidence="1">
    <location>
        <begin position="15"/>
        <end position="28"/>
    </location>
</feature>
<dbReference type="VEuPathDB" id="AmoebaDB:NfTy_017800"/>
<dbReference type="VEuPathDB" id="AmoebaDB:FDP41_011602"/>
<reference evidence="3 4" key="1">
    <citation type="journal article" date="2019" name="Sci. Rep.">
        <title>Nanopore sequencing improves the draft genome of the human pathogenic amoeba Naegleria fowleri.</title>
        <authorList>
            <person name="Liechti N."/>
            <person name="Schurch N."/>
            <person name="Bruggmann R."/>
            <person name="Wittwer M."/>
        </authorList>
    </citation>
    <scope>NUCLEOTIDE SEQUENCE [LARGE SCALE GENOMIC DNA]</scope>
    <source>
        <strain evidence="3 4">ATCC 30894</strain>
    </source>
</reference>
<feature type="compositionally biased region" description="Polar residues" evidence="1">
    <location>
        <begin position="178"/>
        <end position="190"/>
    </location>
</feature>
<name>A0A6A5C733_NAEFO</name>
<dbReference type="RefSeq" id="XP_044567385.1">
    <property type="nucleotide sequence ID" value="XM_044702029.1"/>
</dbReference>
<keyword evidence="2" id="KW-0472">Membrane</keyword>
<organism evidence="3 4">
    <name type="scientific">Naegleria fowleri</name>
    <name type="common">Brain eating amoeba</name>
    <dbReference type="NCBI Taxonomy" id="5763"/>
    <lineage>
        <taxon>Eukaryota</taxon>
        <taxon>Discoba</taxon>
        <taxon>Heterolobosea</taxon>
        <taxon>Tetramitia</taxon>
        <taxon>Eutetramitia</taxon>
        <taxon>Vahlkampfiidae</taxon>
        <taxon>Naegleria</taxon>
    </lineage>
</organism>